<feature type="transmembrane region" description="Helical" evidence="1">
    <location>
        <begin position="116"/>
        <end position="137"/>
    </location>
</feature>
<name>A0ABX0XBM6_9BACT</name>
<dbReference type="RefSeq" id="WP_168036993.1">
    <property type="nucleotide sequence ID" value="NZ_JAATJH010000002.1"/>
</dbReference>
<feature type="chain" id="PRO_5045302938" evidence="2">
    <location>
        <begin position="27"/>
        <end position="200"/>
    </location>
</feature>
<gene>
    <name evidence="3" type="ORF">GGR27_001737</name>
</gene>
<keyword evidence="2" id="KW-0732">Signal</keyword>
<organism evidence="3 4">
    <name type="scientific">Neolewinella antarctica</name>
    <dbReference type="NCBI Taxonomy" id="442734"/>
    <lineage>
        <taxon>Bacteria</taxon>
        <taxon>Pseudomonadati</taxon>
        <taxon>Bacteroidota</taxon>
        <taxon>Saprospiria</taxon>
        <taxon>Saprospirales</taxon>
        <taxon>Lewinellaceae</taxon>
        <taxon>Neolewinella</taxon>
    </lineage>
</organism>
<accession>A0ABX0XBM6</accession>
<evidence type="ECO:0000313" key="3">
    <source>
        <dbReference type="EMBL" id="NJC26238.1"/>
    </source>
</evidence>
<feature type="transmembrane region" description="Helical" evidence="1">
    <location>
        <begin position="158"/>
        <end position="176"/>
    </location>
</feature>
<dbReference type="InterPro" id="IPR054261">
    <property type="entry name" value="DUF6992"/>
</dbReference>
<dbReference type="Proteomes" id="UP000770785">
    <property type="component" value="Unassembled WGS sequence"/>
</dbReference>
<evidence type="ECO:0000256" key="2">
    <source>
        <dbReference type="SAM" id="SignalP"/>
    </source>
</evidence>
<keyword evidence="1" id="KW-1133">Transmembrane helix</keyword>
<dbReference type="EMBL" id="JAATJH010000002">
    <property type="protein sequence ID" value="NJC26238.1"/>
    <property type="molecule type" value="Genomic_DNA"/>
</dbReference>
<reference evidence="3 4" key="1">
    <citation type="submission" date="2020-03" db="EMBL/GenBank/DDBJ databases">
        <title>Genomic Encyclopedia of Type Strains, Phase IV (KMG-IV): sequencing the most valuable type-strain genomes for metagenomic binning, comparative biology and taxonomic classification.</title>
        <authorList>
            <person name="Goeker M."/>
        </authorList>
    </citation>
    <scope>NUCLEOTIDE SEQUENCE [LARGE SCALE GENOMIC DNA]</scope>
    <source>
        <strain evidence="3 4">DSM 105096</strain>
    </source>
</reference>
<feature type="transmembrane region" description="Helical" evidence="1">
    <location>
        <begin position="47"/>
        <end position="67"/>
    </location>
</feature>
<sequence length="200" mass="21667">MHLTATHRFCCLFACFLISYSLAAQAGAPELMAYNEASLAHQRTAMLTLGGWAVANIGVGLALRNGSEGSTRSFHEMNALWNTVNLAIAGFGYYSSVQADPSVWDVMTSLQKHQQFQKVLLFNTGLDVGYVLGGLYLTERAKRPGADGDRLKGFGNSIMLQGSFLFVFDLVNYLIATKLNGTLPLTLGPTAEGLGLLYNF</sequence>
<comment type="caution">
    <text evidence="3">The sequence shown here is derived from an EMBL/GenBank/DDBJ whole genome shotgun (WGS) entry which is preliminary data.</text>
</comment>
<keyword evidence="1" id="KW-0812">Transmembrane</keyword>
<proteinExistence type="predicted"/>
<keyword evidence="4" id="KW-1185">Reference proteome</keyword>
<protein>
    <submittedName>
        <fullName evidence="3">Uncharacterized protein</fullName>
    </submittedName>
</protein>
<keyword evidence="1" id="KW-0472">Membrane</keyword>
<dbReference type="Pfam" id="PF22503">
    <property type="entry name" value="DUF6992"/>
    <property type="match status" value="1"/>
</dbReference>
<evidence type="ECO:0000313" key="4">
    <source>
        <dbReference type="Proteomes" id="UP000770785"/>
    </source>
</evidence>
<feature type="signal peptide" evidence="2">
    <location>
        <begin position="1"/>
        <end position="26"/>
    </location>
</feature>
<evidence type="ECO:0000256" key="1">
    <source>
        <dbReference type="SAM" id="Phobius"/>
    </source>
</evidence>